<dbReference type="EMBL" id="CP144543">
    <property type="protein sequence ID" value="WVW83332.1"/>
    <property type="molecule type" value="Genomic_DNA"/>
</dbReference>
<reference evidence="3" key="4">
    <citation type="submission" date="2024-02" db="EMBL/GenBank/DDBJ databases">
        <title>Comparative genomics of Cryptococcus and Kwoniella reveals pathogenesis evolution and contrasting modes of karyotype evolution via chromosome fusion or intercentromeric recombination.</title>
        <authorList>
            <person name="Coelho M.A."/>
            <person name="David-Palma M."/>
            <person name="Shea T."/>
            <person name="Bowers K."/>
            <person name="McGinley-Smith S."/>
            <person name="Mohammad A.W."/>
            <person name="Gnirke A."/>
            <person name="Yurkov A.M."/>
            <person name="Nowrousian M."/>
            <person name="Sun S."/>
            <person name="Cuomo C.A."/>
            <person name="Heitman J."/>
        </authorList>
    </citation>
    <scope>NUCLEOTIDE SEQUENCE</scope>
    <source>
        <strain evidence="3">CBS 10118</strain>
    </source>
</reference>
<organism evidence="2">
    <name type="scientific">Kwoniella bestiolae CBS 10118</name>
    <dbReference type="NCBI Taxonomy" id="1296100"/>
    <lineage>
        <taxon>Eukaryota</taxon>
        <taxon>Fungi</taxon>
        <taxon>Dikarya</taxon>
        <taxon>Basidiomycota</taxon>
        <taxon>Agaricomycotina</taxon>
        <taxon>Tremellomycetes</taxon>
        <taxon>Tremellales</taxon>
        <taxon>Cryptococcaceae</taxon>
        <taxon>Kwoniella</taxon>
    </lineage>
</organism>
<reference evidence="2" key="1">
    <citation type="submission" date="2013-07" db="EMBL/GenBank/DDBJ databases">
        <title>The Genome Sequence of Cryptococcus bestiolae CBS10118.</title>
        <authorList>
            <consortium name="The Broad Institute Genome Sequencing Platform"/>
            <person name="Cuomo C."/>
            <person name="Litvintseva A."/>
            <person name="Chen Y."/>
            <person name="Heitman J."/>
            <person name="Sun S."/>
            <person name="Springer D."/>
            <person name="Dromer F."/>
            <person name="Young S.K."/>
            <person name="Zeng Q."/>
            <person name="Gargeya S."/>
            <person name="Fitzgerald M."/>
            <person name="Abouelleil A."/>
            <person name="Alvarado L."/>
            <person name="Berlin A.M."/>
            <person name="Chapman S.B."/>
            <person name="Dewar J."/>
            <person name="Goldberg J."/>
            <person name="Griggs A."/>
            <person name="Gujja S."/>
            <person name="Hansen M."/>
            <person name="Howarth C."/>
            <person name="Imamovic A."/>
            <person name="Larimer J."/>
            <person name="McCowan C."/>
            <person name="Murphy C."/>
            <person name="Pearson M."/>
            <person name="Priest M."/>
            <person name="Roberts A."/>
            <person name="Saif S."/>
            <person name="Shea T."/>
            <person name="Sykes S."/>
            <person name="Wortman J."/>
            <person name="Nusbaum C."/>
            <person name="Birren B."/>
        </authorList>
    </citation>
    <scope>NUCLEOTIDE SEQUENCE [LARGE SCALE GENOMIC DNA]</scope>
    <source>
        <strain evidence="2">CBS 10118</strain>
    </source>
</reference>
<dbReference type="Proteomes" id="UP000092730">
    <property type="component" value="Chromosome 3"/>
</dbReference>
<dbReference type="RefSeq" id="XP_019042926.1">
    <property type="nucleotide sequence ID" value="XM_019195213.1"/>
</dbReference>
<evidence type="ECO:0000313" key="3">
    <source>
        <dbReference type="EMBL" id="WVW83332.1"/>
    </source>
</evidence>
<evidence type="ECO:0000313" key="4">
    <source>
        <dbReference type="Proteomes" id="UP000092730"/>
    </source>
</evidence>
<evidence type="ECO:0000256" key="1">
    <source>
        <dbReference type="SAM" id="SignalP"/>
    </source>
</evidence>
<evidence type="ECO:0000313" key="2">
    <source>
        <dbReference type="EMBL" id="OCF21856.1"/>
    </source>
</evidence>
<proteinExistence type="predicted"/>
<reference evidence="2" key="3">
    <citation type="submission" date="2014-01" db="EMBL/GenBank/DDBJ databases">
        <title>Evolution of pathogenesis and genome organization in the Tremellales.</title>
        <authorList>
            <person name="Cuomo C."/>
            <person name="Litvintseva A."/>
            <person name="Heitman J."/>
            <person name="Chen Y."/>
            <person name="Sun S."/>
            <person name="Springer D."/>
            <person name="Dromer F."/>
            <person name="Young S."/>
            <person name="Zeng Q."/>
            <person name="Chapman S."/>
            <person name="Gujja S."/>
            <person name="Saif S."/>
            <person name="Birren B."/>
        </authorList>
    </citation>
    <scope>NUCLEOTIDE SEQUENCE</scope>
    <source>
        <strain evidence="2">CBS 10118</strain>
    </source>
</reference>
<dbReference type="EMBL" id="KI894026">
    <property type="protein sequence ID" value="OCF21856.1"/>
    <property type="molecule type" value="Genomic_DNA"/>
</dbReference>
<dbReference type="STRING" id="1296100.A0A1B9FSV8"/>
<sequence length="134" mass="14774">MLSYIAISATLLSTVHAYDYIGCFSRPEVLDGHVGDWQGIFPASCPDYCATQGTIYTYEYDKWRGGPGIDQWCYCTDTPPDFQYIEDGWENCDPGVNSEPGDVTVSASLAPFTFTSCHESPNTLELSTPVSTVF</sequence>
<reference evidence="3" key="2">
    <citation type="submission" date="2013-07" db="EMBL/GenBank/DDBJ databases">
        <authorList>
            <consortium name="The Broad Institute Genome Sequencing Platform"/>
            <person name="Cuomo C."/>
            <person name="Litvintseva A."/>
            <person name="Chen Y."/>
            <person name="Heitman J."/>
            <person name="Sun S."/>
            <person name="Springer D."/>
            <person name="Dromer F."/>
            <person name="Young S.K."/>
            <person name="Zeng Q."/>
            <person name="Gargeya S."/>
            <person name="Fitzgerald M."/>
            <person name="Abouelleil A."/>
            <person name="Alvarado L."/>
            <person name="Berlin A.M."/>
            <person name="Chapman S.B."/>
            <person name="Dewar J."/>
            <person name="Goldberg J."/>
            <person name="Griggs A."/>
            <person name="Gujja S."/>
            <person name="Hansen M."/>
            <person name="Howarth C."/>
            <person name="Imamovic A."/>
            <person name="Larimer J."/>
            <person name="McCowan C."/>
            <person name="Murphy C."/>
            <person name="Pearson M."/>
            <person name="Priest M."/>
            <person name="Roberts A."/>
            <person name="Saif S."/>
            <person name="Shea T."/>
            <person name="Sykes S."/>
            <person name="Wortman J."/>
            <person name="Nusbaum C."/>
            <person name="Birren B."/>
        </authorList>
    </citation>
    <scope>NUCLEOTIDE SEQUENCE</scope>
    <source>
        <strain evidence="3">CBS 10118</strain>
    </source>
</reference>
<dbReference type="AlphaFoldDB" id="A0A1B9FSV8"/>
<dbReference type="VEuPathDB" id="FungiDB:I302_08635"/>
<protein>
    <submittedName>
        <fullName evidence="2">Uncharacterized protein</fullName>
    </submittedName>
</protein>
<dbReference type="OrthoDB" id="10550150at2759"/>
<feature type="signal peptide" evidence="1">
    <location>
        <begin position="1"/>
        <end position="17"/>
    </location>
</feature>
<keyword evidence="4" id="KW-1185">Reference proteome</keyword>
<name>A0A1B9FSV8_9TREE</name>
<dbReference type="KEGG" id="kbi:30213034"/>
<feature type="chain" id="PRO_5042334619" evidence="1">
    <location>
        <begin position="18"/>
        <end position="134"/>
    </location>
</feature>
<gene>
    <name evidence="2" type="ORF">I302_08635</name>
    <name evidence="3" type="ORF">I302_105351</name>
</gene>
<keyword evidence="1" id="KW-0732">Signal</keyword>
<accession>A0A1B9FSV8</accession>
<dbReference type="GeneID" id="30213034"/>